<dbReference type="Gene3D" id="3.40.830.10">
    <property type="entry name" value="LigB-like"/>
    <property type="match status" value="1"/>
</dbReference>
<organism evidence="2">
    <name type="scientific">marine sediment metagenome</name>
    <dbReference type="NCBI Taxonomy" id="412755"/>
    <lineage>
        <taxon>unclassified sequences</taxon>
        <taxon>metagenomes</taxon>
        <taxon>ecological metagenomes</taxon>
    </lineage>
</organism>
<dbReference type="EMBL" id="BARU01037501">
    <property type="protein sequence ID" value="GAH88435.1"/>
    <property type="molecule type" value="Genomic_DNA"/>
</dbReference>
<evidence type="ECO:0000259" key="1">
    <source>
        <dbReference type="Pfam" id="PF02900"/>
    </source>
</evidence>
<reference evidence="2" key="1">
    <citation type="journal article" date="2014" name="Front. Microbiol.">
        <title>High frequency of phylogenetically diverse reductive dehalogenase-homologous genes in deep subseafloor sedimentary metagenomes.</title>
        <authorList>
            <person name="Kawai M."/>
            <person name="Futagami T."/>
            <person name="Toyoda A."/>
            <person name="Takaki Y."/>
            <person name="Nishi S."/>
            <person name="Hori S."/>
            <person name="Arai W."/>
            <person name="Tsubouchi T."/>
            <person name="Morono Y."/>
            <person name="Uchiyama I."/>
            <person name="Ito T."/>
            <person name="Fujiyama A."/>
            <person name="Inagaki F."/>
            <person name="Takami H."/>
        </authorList>
    </citation>
    <scope>NUCLEOTIDE SEQUENCE</scope>
    <source>
        <strain evidence="2">Expedition CK06-06</strain>
    </source>
</reference>
<feature type="domain" description="Extradiol ring-cleavage dioxygenase class III enzyme subunit B" evidence="1">
    <location>
        <begin position="18"/>
        <end position="164"/>
    </location>
</feature>
<dbReference type="Pfam" id="PF02900">
    <property type="entry name" value="LigB"/>
    <property type="match status" value="1"/>
</dbReference>
<dbReference type="AlphaFoldDB" id="X1K454"/>
<proteinExistence type="predicted"/>
<name>X1K454_9ZZZZ</name>
<dbReference type="GO" id="GO:0016702">
    <property type="term" value="F:oxidoreductase activity, acting on single donors with incorporation of molecular oxygen, incorporation of two atoms of oxygen"/>
    <property type="evidence" value="ECO:0007669"/>
    <property type="project" value="UniProtKB-ARBA"/>
</dbReference>
<dbReference type="SUPFAM" id="SSF53213">
    <property type="entry name" value="LigB-like"/>
    <property type="match status" value="1"/>
</dbReference>
<feature type="non-terminal residue" evidence="2">
    <location>
        <position position="1"/>
    </location>
</feature>
<comment type="caution">
    <text evidence="2">The sequence shown here is derived from an EMBL/GenBank/DDBJ whole genome shotgun (WGS) entry which is preliminary data.</text>
</comment>
<dbReference type="InterPro" id="IPR004183">
    <property type="entry name" value="Xdiol_dOase_suB"/>
</dbReference>
<evidence type="ECO:0000313" key="2">
    <source>
        <dbReference type="EMBL" id="GAH88435.1"/>
    </source>
</evidence>
<accession>X1K454</accession>
<gene>
    <name evidence="2" type="ORF">S03H2_58424</name>
</gene>
<protein>
    <recommendedName>
        <fullName evidence="1">Extradiol ring-cleavage dioxygenase class III enzyme subunit B domain-containing protein</fullName>
    </recommendedName>
</protein>
<dbReference type="GO" id="GO:0008198">
    <property type="term" value="F:ferrous iron binding"/>
    <property type="evidence" value="ECO:0007669"/>
    <property type="project" value="InterPro"/>
</dbReference>
<sequence>KENKLPVVAVNYGAASGEFSTHKMDWGTLIPLWFIQEAYKANNKSPPLIVLVTPSRDIPWDNLVHFGEIISQVSDEYEKEVVFIASADHAHTHDEKGPYGYNPAAKEYDGLVTEWIKNNKMDNLVGLSEDFIESAKPDSIWQMLILLGIIRSKDLKNKDCVYECPSYYGMIVASFQ</sequence>